<organism evidence="1 2">
    <name type="scientific">Gluconacetobacter diazotrophicus</name>
    <name type="common">Acetobacter diazotrophicus</name>
    <dbReference type="NCBI Taxonomy" id="33996"/>
    <lineage>
        <taxon>Bacteria</taxon>
        <taxon>Pseudomonadati</taxon>
        <taxon>Pseudomonadota</taxon>
        <taxon>Alphaproteobacteria</taxon>
        <taxon>Acetobacterales</taxon>
        <taxon>Acetobacteraceae</taxon>
        <taxon>Gluconacetobacter</taxon>
    </lineage>
</organism>
<gene>
    <name evidence="1" type="ORF">HLH33_13720</name>
</gene>
<proteinExistence type="predicted"/>
<sequence length="84" mass="9225">MLSGSRTGSIQPDAPRPSILSKDCLRPFIEAALAYQATAFDEDEPIDGGDLLEWFALWRVAAREALVAMDNAGRRTAQSQEQCQ</sequence>
<comment type="caution">
    <text evidence="1">The sequence shown here is derived from an EMBL/GenBank/DDBJ whole genome shotgun (WGS) entry which is preliminary data.</text>
</comment>
<name>A0A7W4I717_GLUDI</name>
<evidence type="ECO:0000313" key="1">
    <source>
        <dbReference type="EMBL" id="MBB2157357.1"/>
    </source>
</evidence>
<accession>A0A7W4I717</accession>
<dbReference type="Proteomes" id="UP000550787">
    <property type="component" value="Unassembled WGS sequence"/>
</dbReference>
<protein>
    <submittedName>
        <fullName evidence="1">Uncharacterized protein</fullName>
    </submittedName>
</protein>
<dbReference type="EMBL" id="JABEQG010000029">
    <property type="protein sequence ID" value="MBB2157357.1"/>
    <property type="molecule type" value="Genomic_DNA"/>
</dbReference>
<evidence type="ECO:0000313" key="2">
    <source>
        <dbReference type="Proteomes" id="UP000550787"/>
    </source>
</evidence>
<dbReference type="AlphaFoldDB" id="A0A7W4I717"/>
<reference evidence="1 2" key="1">
    <citation type="submission" date="2020-04" db="EMBL/GenBank/DDBJ databases">
        <title>Description of novel Gluconacetobacter.</title>
        <authorList>
            <person name="Sombolestani A."/>
        </authorList>
    </citation>
    <scope>NUCLEOTIDE SEQUENCE [LARGE SCALE GENOMIC DNA]</scope>
    <source>
        <strain evidence="1 2">LMG 7603</strain>
    </source>
</reference>